<dbReference type="GeneID" id="107077032"/>
<feature type="signal peptide" evidence="1">
    <location>
        <begin position="1"/>
        <end position="21"/>
    </location>
</feature>
<name>W5MC92_LEPOC</name>
<dbReference type="HOGENOM" id="CLU_169782_0_0_1"/>
<dbReference type="Ensembl" id="ENSLOCT00000006009.1">
    <property type="protein sequence ID" value="ENSLOCP00000006001.1"/>
    <property type="gene ID" value="ENSLOCG00000004987.1"/>
</dbReference>
<reference evidence="2" key="3">
    <citation type="submission" date="2025-09" db="UniProtKB">
        <authorList>
            <consortium name="Ensembl"/>
        </authorList>
    </citation>
    <scope>IDENTIFICATION</scope>
</reference>
<protein>
    <submittedName>
        <fullName evidence="2">Neuropeptide FF-amide peptide precursor like</fullName>
    </submittedName>
</protein>
<keyword evidence="1" id="KW-0732">Signal</keyword>
<dbReference type="eggNOG" id="ENOG502S60B">
    <property type="taxonomic scope" value="Eukaryota"/>
</dbReference>
<dbReference type="EMBL" id="AHAT01018733">
    <property type="status" value="NOT_ANNOTATED_CDS"/>
    <property type="molecule type" value="Genomic_DNA"/>
</dbReference>
<reference evidence="2" key="2">
    <citation type="submission" date="2025-08" db="UniProtKB">
        <authorList>
            <consortium name="Ensembl"/>
        </authorList>
    </citation>
    <scope>IDENTIFICATION</scope>
</reference>
<dbReference type="Bgee" id="ENSLOCG00000004987">
    <property type="expression patterns" value="Expressed in testis and 3 other cell types or tissues"/>
</dbReference>
<dbReference type="GeneTree" id="ENSGT00390000015021"/>
<dbReference type="CTD" id="368264"/>
<dbReference type="AlphaFoldDB" id="W5MC92"/>
<dbReference type="RefSeq" id="XP_015199730.1">
    <property type="nucleotide sequence ID" value="XM_015344244.2"/>
</dbReference>
<dbReference type="PANTHER" id="PTHR15044:SF0">
    <property type="entry name" value="PRO-FMRFAMIDE-RELATED NEUROPEPTIDE FF"/>
    <property type="match status" value="1"/>
</dbReference>
<dbReference type="EMBL" id="AHAT01018734">
    <property type="status" value="NOT_ANNOTATED_CDS"/>
    <property type="molecule type" value="Genomic_DNA"/>
</dbReference>
<dbReference type="PANTHER" id="PTHR15044">
    <property type="entry name" value="NEUROPEPTIDE FF"/>
    <property type="match status" value="1"/>
</dbReference>
<dbReference type="InterPro" id="IPR008065">
    <property type="entry name" value="NPFF"/>
</dbReference>
<reference evidence="3" key="1">
    <citation type="submission" date="2011-12" db="EMBL/GenBank/DDBJ databases">
        <title>The Draft Genome of Lepisosteus oculatus.</title>
        <authorList>
            <consortium name="The Broad Institute Genome Assembly &amp; Analysis Group"/>
            <consortium name="Computational R&amp;D Group"/>
            <consortium name="and Sequencing Platform"/>
            <person name="Di Palma F."/>
            <person name="Alfoldi J."/>
            <person name="Johnson J."/>
            <person name="Berlin A."/>
            <person name="Gnerre S."/>
            <person name="Jaffe D."/>
            <person name="MacCallum I."/>
            <person name="Young S."/>
            <person name="Walker B.J."/>
            <person name="Lander E.S."/>
            <person name="Lindblad-Toh K."/>
        </authorList>
    </citation>
    <scope>NUCLEOTIDE SEQUENCE [LARGE SCALE GENOMIC DNA]</scope>
</reference>
<dbReference type="PIRSF" id="PIRSF038092">
    <property type="entry name" value="FMRFamid-rel_pep_precur"/>
    <property type="match status" value="1"/>
</dbReference>
<evidence type="ECO:0000313" key="3">
    <source>
        <dbReference type="Proteomes" id="UP000018468"/>
    </source>
</evidence>
<feature type="chain" id="PRO_5004865942" evidence="1">
    <location>
        <begin position="22"/>
        <end position="130"/>
    </location>
</feature>
<evidence type="ECO:0000313" key="2">
    <source>
        <dbReference type="Ensembl" id="ENSLOCP00000006001.1"/>
    </source>
</evidence>
<organism evidence="2 3">
    <name type="scientific">Lepisosteus oculatus</name>
    <name type="common">Spotted gar</name>
    <dbReference type="NCBI Taxonomy" id="7918"/>
    <lineage>
        <taxon>Eukaryota</taxon>
        <taxon>Metazoa</taxon>
        <taxon>Chordata</taxon>
        <taxon>Craniata</taxon>
        <taxon>Vertebrata</taxon>
        <taxon>Euteleostomi</taxon>
        <taxon>Actinopterygii</taxon>
        <taxon>Neopterygii</taxon>
        <taxon>Holostei</taxon>
        <taxon>Semionotiformes</taxon>
        <taxon>Lepisosteidae</taxon>
        <taxon>Lepisosteus</taxon>
    </lineage>
</organism>
<dbReference type="GO" id="GO:0005184">
    <property type="term" value="F:neuropeptide hormone activity"/>
    <property type="evidence" value="ECO:0007669"/>
    <property type="project" value="InterPro"/>
</dbReference>
<dbReference type="Proteomes" id="UP000018468">
    <property type="component" value="Linkage group LG4"/>
</dbReference>
<evidence type="ECO:0000256" key="1">
    <source>
        <dbReference type="SAM" id="SignalP"/>
    </source>
</evidence>
<sequence>MDTAAWVTLLGLVLAAAGVGGALKEEGLESAENLQRQEGQSLTARLAGVLDGEDAGVRTDERLLSALLRPLLHASQRYGRSPSFLFQPQRFGRETRGGLGFEGRIQSRDWETMPPQFWSMAVPQRFGKKK</sequence>
<dbReference type="Pfam" id="PF15085">
    <property type="entry name" value="NPFF"/>
    <property type="match status" value="1"/>
</dbReference>
<dbReference type="OMA" id="IQPRDWE"/>
<dbReference type="InParanoid" id="W5MC92"/>
<accession>W5MC92</accession>
<dbReference type="STRING" id="7918.ENSLOCP00000006001"/>
<keyword evidence="3" id="KW-1185">Reference proteome</keyword>
<proteinExistence type="predicted"/>